<dbReference type="RefSeq" id="WP_192774209.1">
    <property type="nucleotide sequence ID" value="NZ_BAAASY010000017.1"/>
</dbReference>
<name>A0ABR9KA05_9ACTN</name>
<dbReference type="EMBL" id="JADBEF010000001">
    <property type="protein sequence ID" value="MBE1558844.1"/>
    <property type="molecule type" value="Genomic_DNA"/>
</dbReference>
<proteinExistence type="predicted"/>
<organism evidence="1 2">
    <name type="scientific">Nonomuraea africana</name>
    <dbReference type="NCBI Taxonomy" id="46171"/>
    <lineage>
        <taxon>Bacteria</taxon>
        <taxon>Bacillati</taxon>
        <taxon>Actinomycetota</taxon>
        <taxon>Actinomycetes</taxon>
        <taxon>Streptosporangiales</taxon>
        <taxon>Streptosporangiaceae</taxon>
        <taxon>Nonomuraea</taxon>
    </lineage>
</organism>
<dbReference type="Proteomes" id="UP000661607">
    <property type="component" value="Unassembled WGS sequence"/>
</dbReference>
<protein>
    <submittedName>
        <fullName evidence="1">Uncharacterized protein</fullName>
    </submittedName>
</protein>
<evidence type="ECO:0000313" key="2">
    <source>
        <dbReference type="Proteomes" id="UP000661607"/>
    </source>
</evidence>
<accession>A0ABR9KA05</accession>
<keyword evidence="2" id="KW-1185">Reference proteome</keyword>
<comment type="caution">
    <text evidence="1">The sequence shown here is derived from an EMBL/GenBank/DDBJ whole genome shotgun (WGS) entry which is preliminary data.</text>
</comment>
<evidence type="ECO:0000313" key="1">
    <source>
        <dbReference type="EMBL" id="MBE1558844.1"/>
    </source>
</evidence>
<sequence length="187" mass="20409">MNDRATAMPPVAVPTHRERQVPLHLASISLTLALATTASGLALATAAPAVAAPVAQTTAAPAQPAPAAHSEVSTHASAAARAKWYTQRHEALGPRKGYFTTSDWKRLSGVRVMQVKARCWGNDSQIVVRLHYVRRYGAGEKVAKSGKWACNGRYGIVRIHNAGHGKYYASFSLDKKHTVEYWVQYYK</sequence>
<reference evidence="1 2" key="1">
    <citation type="submission" date="2020-10" db="EMBL/GenBank/DDBJ databases">
        <title>Sequencing the genomes of 1000 actinobacteria strains.</title>
        <authorList>
            <person name="Klenk H.-P."/>
        </authorList>
    </citation>
    <scope>NUCLEOTIDE SEQUENCE [LARGE SCALE GENOMIC DNA]</scope>
    <source>
        <strain evidence="1 2">DSM 43748</strain>
    </source>
</reference>
<gene>
    <name evidence="1" type="ORF">H4W81_001623</name>
</gene>